<dbReference type="Proteomes" id="UP001598130">
    <property type="component" value="Unassembled WGS sequence"/>
</dbReference>
<feature type="compositionally biased region" description="Basic and acidic residues" evidence="2">
    <location>
        <begin position="7"/>
        <end position="20"/>
    </location>
</feature>
<dbReference type="SMART" id="SM00347">
    <property type="entry name" value="HTH_MARR"/>
    <property type="match status" value="1"/>
</dbReference>
<protein>
    <submittedName>
        <fullName evidence="4">MarR family transcriptional regulator</fullName>
    </submittedName>
</protein>
<dbReference type="PRINTS" id="PR00598">
    <property type="entry name" value="HTHMARR"/>
</dbReference>
<organism evidence="4 5">
    <name type="scientific">Phenylobacterium ferrooxidans</name>
    <dbReference type="NCBI Taxonomy" id="2982689"/>
    <lineage>
        <taxon>Bacteria</taxon>
        <taxon>Pseudomonadati</taxon>
        <taxon>Pseudomonadota</taxon>
        <taxon>Alphaproteobacteria</taxon>
        <taxon>Caulobacterales</taxon>
        <taxon>Caulobacteraceae</taxon>
        <taxon>Phenylobacterium</taxon>
    </lineage>
</organism>
<dbReference type="InterPro" id="IPR011991">
    <property type="entry name" value="ArsR-like_HTH"/>
</dbReference>
<dbReference type="RefSeq" id="WP_377367544.1">
    <property type="nucleotide sequence ID" value="NZ_JAOTJD010000004.1"/>
</dbReference>
<dbReference type="EMBL" id="JAOTJD010000004">
    <property type="protein sequence ID" value="MFD3262969.1"/>
    <property type="molecule type" value="Genomic_DNA"/>
</dbReference>
<evidence type="ECO:0000313" key="5">
    <source>
        <dbReference type="Proteomes" id="UP001598130"/>
    </source>
</evidence>
<name>A0ABW6CJM7_9CAUL</name>
<keyword evidence="5" id="KW-1185">Reference proteome</keyword>
<dbReference type="Gene3D" id="1.10.10.10">
    <property type="entry name" value="Winged helix-like DNA-binding domain superfamily/Winged helix DNA-binding domain"/>
    <property type="match status" value="1"/>
</dbReference>
<feature type="region of interest" description="Disordered" evidence="2">
    <location>
        <begin position="1"/>
        <end position="20"/>
    </location>
</feature>
<dbReference type="CDD" id="cd00090">
    <property type="entry name" value="HTH_ARSR"/>
    <property type="match status" value="1"/>
</dbReference>
<comment type="subcellular location">
    <subcellularLocation>
        <location evidence="1">Cytoplasm</location>
    </subcellularLocation>
</comment>
<dbReference type="SUPFAM" id="SSF46785">
    <property type="entry name" value="Winged helix' DNA-binding domain"/>
    <property type="match status" value="1"/>
</dbReference>
<accession>A0ABW6CJM7</accession>
<evidence type="ECO:0000259" key="3">
    <source>
        <dbReference type="PROSITE" id="PS50995"/>
    </source>
</evidence>
<evidence type="ECO:0000256" key="1">
    <source>
        <dbReference type="ARBA" id="ARBA00004496"/>
    </source>
</evidence>
<gene>
    <name evidence="4" type="ORF">OCL97_03200</name>
</gene>
<dbReference type="InterPro" id="IPR036388">
    <property type="entry name" value="WH-like_DNA-bd_sf"/>
</dbReference>
<evidence type="ECO:0000313" key="4">
    <source>
        <dbReference type="EMBL" id="MFD3262969.1"/>
    </source>
</evidence>
<proteinExistence type="predicted"/>
<dbReference type="InterPro" id="IPR036390">
    <property type="entry name" value="WH_DNA-bd_sf"/>
</dbReference>
<reference evidence="4 5" key="1">
    <citation type="submission" date="2022-09" db="EMBL/GenBank/DDBJ databases">
        <title>New species of Phenylobacterium.</title>
        <authorList>
            <person name="Mieszkin S."/>
        </authorList>
    </citation>
    <scope>NUCLEOTIDE SEQUENCE [LARGE SCALE GENOMIC DNA]</scope>
    <source>
        <strain evidence="4 5">HK31-G</strain>
    </source>
</reference>
<evidence type="ECO:0000256" key="2">
    <source>
        <dbReference type="SAM" id="MobiDB-lite"/>
    </source>
</evidence>
<dbReference type="PANTHER" id="PTHR33164">
    <property type="entry name" value="TRANSCRIPTIONAL REGULATOR, MARR FAMILY"/>
    <property type="match status" value="1"/>
</dbReference>
<feature type="domain" description="HTH marR-type" evidence="3">
    <location>
        <begin position="29"/>
        <end position="159"/>
    </location>
</feature>
<dbReference type="PROSITE" id="PS50995">
    <property type="entry name" value="HTH_MARR_2"/>
    <property type="match status" value="1"/>
</dbReference>
<dbReference type="InterPro" id="IPR039422">
    <property type="entry name" value="MarR/SlyA-like"/>
</dbReference>
<comment type="caution">
    <text evidence="4">The sequence shown here is derived from an EMBL/GenBank/DDBJ whole genome shotgun (WGS) entry which is preliminary data.</text>
</comment>
<dbReference type="PANTHER" id="PTHR33164:SF5">
    <property type="entry name" value="ORGANIC HYDROPEROXIDE RESISTANCE TRANSCRIPTIONAL REGULATOR"/>
    <property type="match status" value="1"/>
</dbReference>
<sequence length="166" mass="18210">MSPKATKTTDDRRTPTSDRRGVAEQLRLDNQLCFALYAATGLVTRAYRPLLEPLGLTYPQYLAMMALWEKAPRTVSDLGEALGLDSGTLTPLLKRMEGAGLVRRTRDAADERRVQITLTDVGQALQEKAAGVPLALACALDLPGEEIVSLRTTLQDLARRMRGTQD</sequence>
<dbReference type="Pfam" id="PF01047">
    <property type="entry name" value="MarR"/>
    <property type="match status" value="1"/>
</dbReference>
<dbReference type="InterPro" id="IPR000835">
    <property type="entry name" value="HTH_MarR-typ"/>
</dbReference>